<dbReference type="Pfam" id="PF01922">
    <property type="entry name" value="SRP19"/>
    <property type="match status" value="1"/>
</dbReference>
<dbReference type="InterPro" id="IPR036521">
    <property type="entry name" value="SRP19-like_sf"/>
</dbReference>
<dbReference type="FunFam" id="3.30.56.30:FF:000002">
    <property type="entry name" value="Signal recognition particle 19kDa"/>
    <property type="match status" value="1"/>
</dbReference>
<dbReference type="GO" id="GO:0008312">
    <property type="term" value="F:7S RNA binding"/>
    <property type="evidence" value="ECO:0007669"/>
    <property type="project" value="InterPro"/>
</dbReference>
<evidence type="ECO:0000256" key="3">
    <source>
        <dbReference type="ARBA" id="ARBA00008910"/>
    </source>
</evidence>
<proteinExistence type="inferred from homology"/>
<organism evidence="13 14">
    <name type="scientific">Saponaria officinalis</name>
    <name type="common">Common soapwort</name>
    <name type="synonym">Lychnis saponaria</name>
    <dbReference type="NCBI Taxonomy" id="3572"/>
    <lineage>
        <taxon>Eukaryota</taxon>
        <taxon>Viridiplantae</taxon>
        <taxon>Streptophyta</taxon>
        <taxon>Embryophyta</taxon>
        <taxon>Tracheophyta</taxon>
        <taxon>Spermatophyta</taxon>
        <taxon>Magnoliopsida</taxon>
        <taxon>eudicotyledons</taxon>
        <taxon>Gunneridae</taxon>
        <taxon>Pentapetalae</taxon>
        <taxon>Caryophyllales</taxon>
        <taxon>Caryophyllaceae</taxon>
        <taxon>Caryophylleae</taxon>
        <taxon>Saponaria</taxon>
    </lineage>
</organism>
<keyword evidence="6" id="KW-0733">Signal recognition particle</keyword>
<keyword evidence="5" id="KW-0694">RNA-binding</keyword>
<dbReference type="PANTHER" id="PTHR17453:SF0">
    <property type="entry name" value="SIGNAL RECOGNITION PARTICLE 19 KDA PROTEIN"/>
    <property type="match status" value="1"/>
</dbReference>
<comment type="similarity">
    <text evidence="3">Belongs to the SRP19 family.</text>
</comment>
<sequence length="135" mass="15065">MNGEVANIKKWVVIYPVYINSKKTIAEGRRICASKACENPNCTEISDCARHLKLPSAIELDKAYPRDFMQRGRVRVMLKREDGSLTNPEISSRKQLMLQIAELVPRHPGRVKKQEATSSSSNAPAKSGKGGKKKK</sequence>
<dbReference type="InterPro" id="IPR002778">
    <property type="entry name" value="Signal_recog_particle_SRP19"/>
</dbReference>
<evidence type="ECO:0000313" key="13">
    <source>
        <dbReference type="EMBL" id="KAK9664908.1"/>
    </source>
</evidence>
<dbReference type="GO" id="GO:0005786">
    <property type="term" value="C:signal recognition particle, endoplasmic reticulum targeting"/>
    <property type="evidence" value="ECO:0007669"/>
    <property type="project" value="UniProtKB-KW"/>
</dbReference>
<comment type="caution">
    <text evidence="13">The sequence shown here is derived from an EMBL/GenBank/DDBJ whole genome shotgun (WGS) entry which is preliminary data.</text>
</comment>
<evidence type="ECO:0000256" key="4">
    <source>
        <dbReference type="ARBA" id="ARBA00022490"/>
    </source>
</evidence>
<keyword evidence="7" id="KW-0539">Nucleus</keyword>
<dbReference type="SUPFAM" id="SSF69695">
    <property type="entry name" value="SRP19"/>
    <property type="match status" value="1"/>
</dbReference>
<name>A0AAW1GIY8_SAPOF</name>
<evidence type="ECO:0000256" key="5">
    <source>
        <dbReference type="ARBA" id="ARBA00022884"/>
    </source>
</evidence>
<evidence type="ECO:0000256" key="2">
    <source>
        <dbReference type="ARBA" id="ARBA00004604"/>
    </source>
</evidence>
<dbReference type="GO" id="GO:0005730">
    <property type="term" value="C:nucleolus"/>
    <property type="evidence" value="ECO:0007669"/>
    <property type="project" value="UniProtKB-SubCell"/>
</dbReference>
<evidence type="ECO:0000256" key="1">
    <source>
        <dbReference type="ARBA" id="ARBA00004496"/>
    </source>
</evidence>
<dbReference type="PANTHER" id="PTHR17453">
    <property type="entry name" value="SIGNAL RECOGNITION PARTICLE 19 KD PROTEIN"/>
    <property type="match status" value="1"/>
</dbReference>
<keyword evidence="8" id="KW-0687">Ribonucleoprotein</keyword>
<evidence type="ECO:0000313" key="14">
    <source>
        <dbReference type="Proteomes" id="UP001443914"/>
    </source>
</evidence>
<comment type="subcellular location">
    <subcellularLocation>
        <location evidence="1">Cytoplasm</location>
    </subcellularLocation>
    <subcellularLocation>
        <location evidence="2">Nucleus</location>
        <location evidence="2">Nucleolus</location>
    </subcellularLocation>
</comment>
<dbReference type="Gene3D" id="3.30.56.30">
    <property type="entry name" value="Signal recognition particle, SRP19-like subunit"/>
    <property type="match status" value="1"/>
</dbReference>
<evidence type="ECO:0000256" key="7">
    <source>
        <dbReference type="ARBA" id="ARBA00023242"/>
    </source>
</evidence>
<dbReference type="AlphaFoldDB" id="A0AAW1GIY8"/>
<protein>
    <recommendedName>
        <fullName evidence="10">Signal recognition particle 19 kDa protein</fullName>
    </recommendedName>
</protein>
<evidence type="ECO:0000256" key="6">
    <source>
        <dbReference type="ARBA" id="ARBA00023135"/>
    </source>
</evidence>
<evidence type="ECO:0000256" key="11">
    <source>
        <dbReference type="ARBA" id="ARBA00045518"/>
    </source>
</evidence>
<dbReference type="Proteomes" id="UP001443914">
    <property type="component" value="Unassembled WGS sequence"/>
</dbReference>
<dbReference type="GO" id="GO:0006617">
    <property type="term" value="P:SRP-dependent cotranslational protein targeting to membrane, signal sequence recognition"/>
    <property type="evidence" value="ECO:0007669"/>
    <property type="project" value="TreeGrafter"/>
</dbReference>
<feature type="region of interest" description="Disordered" evidence="12">
    <location>
        <begin position="106"/>
        <end position="135"/>
    </location>
</feature>
<keyword evidence="14" id="KW-1185">Reference proteome</keyword>
<evidence type="ECO:0000256" key="10">
    <source>
        <dbReference type="ARBA" id="ARBA00033772"/>
    </source>
</evidence>
<accession>A0AAW1GIY8</accession>
<comment type="subunit">
    <text evidence="9">Component of a signal recognition particle complex that consists of a 7SL RNA molecule of 300 nucleotides and six protein subunits: SRP72, SRP68, SRP54, SRP19, SRP14 and SRP9.</text>
</comment>
<dbReference type="EMBL" id="JBDFQZ010000014">
    <property type="protein sequence ID" value="KAK9664908.1"/>
    <property type="molecule type" value="Genomic_DNA"/>
</dbReference>
<keyword evidence="4" id="KW-0963">Cytoplasm</keyword>
<reference evidence="13" key="1">
    <citation type="submission" date="2024-03" db="EMBL/GenBank/DDBJ databases">
        <title>WGS assembly of Saponaria officinalis var. Norfolk2.</title>
        <authorList>
            <person name="Jenkins J."/>
            <person name="Shu S."/>
            <person name="Grimwood J."/>
            <person name="Barry K."/>
            <person name="Goodstein D."/>
            <person name="Schmutz J."/>
            <person name="Leebens-Mack J."/>
            <person name="Osbourn A."/>
        </authorList>
    </citation>
    <scope>NUCLEOTIDE SEQUENCE [LARGE SCALE GENOMIC DNA]</scope>
    <source>
        <strain evidence="13">JIC</strain>
    </source>
</reference>
<evidence type="ECO:0000256" key="9">
    <source>
        <dbReference type="ARBA" id="ARBA00033761"/>
    </source>
</evidence>
<gene>
    <name evidence="13" type="ORF">RND81_14G076300</name>
</gene>
<comment type="function">
    <text evidence="11">Component of the signal recognition particle (SRP) complex, a ribonucleoprotein complex that mediates the cotranslational targeting of secretory and membrane proteins to the endoplasmic reticulum (ER). Binds directly to 7SL RNA. Mediates binding of SRP54 to the SRP complex.</text>
</comment>
<feature type="compositionally biased region" description="Low complexity" evidence="12">
    <location>
        <begin position="116"/>
        <end position="127"/>
    </location>
</feature>
<evidence type="ECO:0000256" key="8">
    <source>
        <dbReference type="ARBA" id="ARBA00023274"/>
    </source>
</evidence>
<evidence type="ECO:0000256" key="12">
    <source>
        <dbReference type="SAM" id="MobiDB-lite"/>
    </source>
</evidence>